<sequence length="139" mass="15490">MDEFDALFRRLAQSRFRSRFRLGPRERAYADAKGRDTIARHAGDFIAARLAPAQPRNDGRQTPMRGHPVFVAQHATGSCCRSCLAKWHGLPAGRALTAPEQARIVALLMRWIDRQMGDVPPPPDQRPPDPPPFGPSRAS</sequence>
<dbReference type="STRING" id="34004.SAMN04488021_10735"/>
<reference evidence="2 3" key="1">
    <citation type="submission" date="2016-10" db="EMBL/GenBank/DDBJ databases">
        <authorList>
            <person name="de Groot N.N."/>
        </authorList>
    </citation>
    <scope>NUCLEOTIDE SEQUENCE [LARGE SCALE GENOMIC DNA]</scope>
    <source>
        <strain evidence="2 3">DSM 8537</strain>
    </source>
</reference>
<evidence type="ECO:0000313" key="2">
    <source>
        <dbReference type="EMBL" id="SFH32736.1"/>
    </source>
</evidence>
<feature type="region of interest" description="Disordered" evidence="1">
    <location>
        <begin position="115"/>
        <end position="139"/>
    </location>
</feature>
<dbReference type="Pfam" id="PF13811">
    <property type="entry name" value="DUF4186"/>
    <property type="match status" value="1"/>
</dbReference>
<organism evidence="2 3">
    <name type="scientific">Paracoccus aminovorans</name>
    <dbReference type="NCBI Taxonomy" id="34004"/>
    <lineage>
        <taxon>Bacteria</taxon>
        <taxon>Pseudomonadati</taxon>
        <taxon>Pseudomonadota</taxon>
        <taxon>Alphaproteobacteria</taxon>
        <taxon>Rhodobacterales</taxon>
        <taxon>Paracoccaceae</taxon>
        <taxon>Paracoccus</taxon>
    </lineage>
</organism>
<dbReference type="RefSeq" id="WP_074966648.1">
    <property type="nucleotide sequence ID" value="NZ_CBCRYP010000065.1"/>
</dbReference>
<evidence type="ECO:0008006" key="4">
    <source>
        <dbReference type="Google" id="ProtNLM"/>
    </source>
</evidence>
<dbReference type="EMBL" id="FOPU01000007">
    <property type="protein sequence ID" value="SFH32736.1"/>
    <property type="molecule type" value="Genomic_DNA"/>
</dbReference>
<evidence type="ECO:0000313" key="3">
    <source>
        <dbReference type="Proteomes" id="UP000183635"/>
    </source>
</evidence>
<gene>
    <name evidence="2" type="ORF">SAMN04488021_10735</name>
</gene>
<dbReference type="OrthoDB" id="3781311at2"/>
<keyword evidence="3" id="KW-1185">Reference proteome</keyword>
<feature type="compositionally biased region" description="Pro residues" evidence="1">
    <location>
        <begin position="119"/>
        <end position="139"/>
    </location>
</feature>
<evidence type="ECO:0000256" key="1">
    <source>
        <dbReference type="SAM" id="MobiDB-lite"/>
    </source>
</evidence>
<dbReference type="AlphaFoldDB" id="A0A1I2Z5G7"/>
<proteinExistence type="predicted"/>
<accession>A0A1I2Z5G7</accession>
<dbReference type="Proteomes" id="UP000183635">
    <property type="component" value="Unassembled WGS sequence"/>
</dbReference>
<dbReference type="InterPro" id="IPR020378">
    <property type="entry name" value="DUF4186"/>
</dbReference>
<name>A0A1I2Z5G7_9RHOB</name>
<protein>
    <recommendedName>
        <fullName evidence="4">DUF4186 domain-containing protein</fullName>
    </recommendedName>
</protein>